<evidence type="ECO:0000259" key="6">
    <source>
        <dbReference type="PROSITE" id="PS51462"/>
    </source>
</evidence>
<evidence type="ECO:0000256" key="5">
    <source>
        <dbReference type="SAM" id="MobiDB-lite"/>
    </source>
</evidence>
<dbReference type="InterPro" id="IPR000086">
    <property type="entry name" value="NUDIX_hydrolase_dom"/>
</dbReference>
<dbReference type="SUPFAM" id="SSF55811">
    <property type="entry name" value="Nudix"/>
    <property type="match status" value="1"/>
</dbReference>
<dbReference type="InterPro" id="IPR020476">
    <property type="entry name" value="Nudix_hydrolase"/>
</dbReference>
<organism evidence="7 8">
    <name type="scientific">Streptomyces chitinivorans</name>
    <dbReference type="NCBI Taxonomy" id="1257027"/>
    <lineage>
        <taxon>Bacteria</taxon>
        <taxon>Bacillati</taxon>
        <taxon>Actinomycetota</taxon>
        <taxon>Actinomycetes</taxon>
        <taxon>Kitasatosporales</taxon>
        <taxon>Streptomycetaceae</taxon>
        <taxon>Streptomyces</taxon>
    </lineage>
</organism>
<evidence type="ECO:0000256" key="4">
    <source>
        <dbReference type="RuleBase" id="RU003476"/>
    </source>
</evidence>
<feature type="compositionally biased region" description="Low complexity" evidence="5">
    <location>
        <begin position="1"/>
        <end position="17"/>
    </location>
</feature>
<dbReference type="PROSITE" id="PS00893">
    <property type="entry name" value="NUDIX_BOX"/>
    <property type="match status" value="1"/>
</dbReference>
<dbReference type="Proteomes" id="UP001607069">
    <property type="component" value="Unassembled WGS sequence"/>
</dbReference>
<dbReference type="InterPro" id="IPR015797">
    <property type="entry name" value="NUDIX_hydrolase-like_dom_sf"/>
</dbReference>
<gene>
    <name evidence="7" type="ORF">ACG5V6_07810</name>
</gene>
<dbReference type="PROSITE" id="PS51462">
    <property type="entry name" value="NUDIX"/>
    <property type="match status" value="1"/>
</dbReference>
<evidence type="ECO:0000313" key="8">
    <source>
        <dbReference type="Proteomes" id="UP001607069"/>
    </source>
</evidence>
<reference evidence="7 8" key="1">
    <citation type="submission" date="2024-10" db="EMBL/GenBank/DDBJ databases">
        <authorList>
            <person name="Cho J.-C."/>
        </authorList>
    </citation>
    <scope>NUCLEOTIDE SEQUENCE [LARGE SCALE GENOMIC DNA]</scope>
    <source>
        <strain evidence="7 8">KCTC29696</strain>
    </source>
</reference>
<dbReference type="InterPro" id="IPR020084">
    <property type="entry name" value="NUDIX_hydrolase_CS"/>
</dbReference>
<comment type="similarity">
    <text evidence="2 4">Belongs to the Nudix hydrolase family.</text>
</comment>
<dbReference type="Pfam" id="PF00293">
    <property type="entry name" value="NUDIX"/>
    <property type="match status" value="1"/>
</dbReference>
<dbReference type="PANTHER" id="PTHR43046">
    <property type="entry name" value="GDP-MANNOSE MANNOSYL HYDROLASE"/>
    <property type="match status" value="1"/>
</dbReference>
<feature type="region of interest" description="Disordered" evidence="5">
    <location>
        <begin position="1"/>
        <end position="35"/>
    </location>
</feature>
<dbReference type="RefSeq" id="WP_279952109.1">
    <property type="nucleotide sequence ID" value="NZ_BAABEN010000004.1"/>
</dbReference>
<evidence type="ECO:0000256" key="3">
    <source>
        <dbReference type="ARBA" id="ARBA00022801"/>
    </source>
</evidence>
<accession>A0ABW7HQH5</accession>
<name>A0ABW7HQH5_9ACTN</name>
<comment type="caution">
    <text evidence="7">The sequence shown here is derived from an EMBL/GenBank/DDBJ whole genome shotgun (WGS) entry which is preliminary data.</text>
</comment>
<dbReference type="Gene3D" id="3.90.79.10">
    <property type="entry name" value="Nucleoside Triphosphate Pyrophosphohydrolase"/>
    <property type="match status" value="1"/>
</dbReference>
<evidence type="ECO:0000256" key="1">
    <source>
        <dbReference type="ARBA" id="ARBA00001946"/>
    </source>
</evidence>
<dbReference type="PANTHER" id="PTHR43046:SF14">
    <property type="entry name" value="MUTT_NUDIX FAMILY PROTEIN"/>
    <property type="match status" value="1"/>
</dbReference>
<sequence length="180" mass="19588">MTDTTTNTGANTGSSTAKNSTTGGQAPRAGGPTGMELLDFHREPEDAVFDDARVGYVLVALWHRGRLLMVRVRERDCWELPGGKIDPGETPRQAAARELREESGQEVAPERLRFAGFARTVVGPERRMMYGALFTAETDAPAPFTPCEEIAAVHWREGSEPLEGGAVRTADEYLAALCRP</sequence>
<dbReference type="PRINTS" id="PR00502">
    <property type="entry name" value="NUDIXFAMILY"/>
</dbReference>
<evidence type="ECO:0000313" key="7">
    <source>
        <dbReference type="EMBL" id="MFH0248117.1"/>
    </source>
</evidence>
<keyword evidence="3 4" id="KW-0378">Hydrolase</keyword>
<evidence type="ECO:0000256" key="2">
    <source>
        <dbReference type="ARBA" id="ARBA00005582"/>
    </source>
</evidence>
<keyword evidence="8" id="KW-1185">Reference proteome</keyword>
<protein>
    <submittedName>
        <fullName evidence="7">NUDIX domain-containing protein</fullName>
    </submittedName>
</protein>
<proteinExistence type="inferred from homology"/>
<dbReference type="EMBL" id="JBIHMK010000019">
    <property type="protein sequence ID" value="MFH0248117.1"/>
    <property type="molecule type" value="Genomic_DNA"/>
</dbReference>
<comment type="cofactor">
    <cofactor evidence="1">
        <name>Mg(2+)</name>
        <dbReference type="ChEBI" id="CHEBI:18420"/>
    </cofactor>
</comment>
<feature type="domain" description="Nudix hydrolase" evidence="6">
    <location>
        <begin position="52"/>
        <end position="180"/>
    </location>
</feature>